<sequence length="161" mass="17425">MSIATRCLARHSFGLNLPPNMMCVKFLSISSSDGASCKTFRRPTKLGGIKGQSSRDLLEDTAAALVLLMSVTTPSTLGTAPSPVTMAGIEDVRVQAQKRLKYTGNTGVKTPDILLMVGQEIEAVLQKQKGNQYDRQHLVEVTAALFEHLCTTHEVAGFSFQ</sequence>
<keyword evidence="1" id="KW-0808">Transferase</keyword>
<accession>A0A0K8RHA2</accession>
<dbReference type="EMBL" id="GADI01003352">
    <property type="protein sequence ID" value="JAA70456.1"/>
    <property type="molecule type" value="mRNA"/>
</dbReference>
<reference evidence="1" key="1">
    <citation type="submission" date="2012-12" db="EMBL/GenBank/DDBJ databases">
        <title>Identification and characterization of a phenylalanine ammonia-lyase gene family in Isatis indigotica Fort.</title>
        <authorList>
            <person name="Liu Q."/>
            <person name="Chen J."/>
            <person name="Zhou X."/>
            <person name="Di P."/>
            <person name="Xiao Y."/>
            <person name="Xuan H."/>
            <person name="Zhang L."/>
            <person name="Chen W."/>
        </authorList>
    </citation>
    <scope>NUCLEOTIDE SEQUENCE</scope>
    <source>
        <tissue evidence="1">Salivary gland</tissue>
    </source>
</reference>
<evidence type="ECO:0000313" key="1">
    <source>
        <dbReference type="EMBL" id="JAA70456.1"/>
    </source>
</evidence>
<keyword evidence="1" id="KW-0328">Glycosyltransferase</keyword>
<dbReference type="AlphaFoldDB" id="A0A0K8RHA2"/>
<dbReference type="GO" id="GO:0016757">
    <property type="term" value="F:glycosyltransferase activity"/>
    <property type="evidence" value="ECO:0007669"/>
    <property type="project" value="UniProtKB-KW"/>
</dbReference>
<protein>
    <submittedName>
        <fullName evidence="1">Putative beta-14-galactosyltransferase</fullName>
    </submittedName>
</protein>
<proteinExistence type="evidence at transcript level"/>
<name>A0A0K8RHA2_IXORI</name>
<organism evidence="1">
    <name type="scientific">Ixodes ricinus</name>
    <name type="common">Common tick</name>
    <name type="synonym">Acarus ricinus</name>
    <dbReference type="NCBI Taxonomy" id="34613"/>
    <lineage>
        <taxon>Eukaryota</taxon>
        <taxon>Metazoa</taxon>
        <taxon>Ecdysozoa</taxon>
        <taxon>Arthropoda</taxon>
        <taxon>Chelicerata</taxon>
        <taxon>Arachnida</taxon>
        <taxon>Acari</taxon>
        <taxon>Parasitiformes</taxon>
        <taxon>Ixodida</taxon>
        <taxon>Ixodoidea</taxon>
        <taxon>Ixodidae</taxon>
        <taxon>Ixodinae</taxon>
        <taxon>Ixodes</taxon>
    </lineage>
</organism>